<keyword evidence="5" id="KW-1185">Reference proteome</keyword>
<dbReference type="GO" id="GO:0016747">
    <property type="term" value="F:acyltransferase activity, transferring groups other than amino-acyl groups"/>
    <property type="evidence" value="ECO:0007669"/>
    <property type="project" value="InterPro"/>
</dbReference>
<dbReference type="CDD" id="cd04301">
    <property type="entry name" value="NAT_SF"/>
    <property type="match status" value="1"/>
</dbReference>
<evidence type="ECO:0000256" key="1">
    <source>
        <dbReference type="ARBA" id="ARBA00022679"/>
    </source>
</evidence>
<dbReference type="SUPFAM" id="SSF55729">
    <property type="entry name" value="Acyl-CoA N-acyltransferases (Nat)"/>
    <property type="match status" value="1"/>
</dbReference>
<dbReference type="EMBL" id="LN890280">
    <property type="protein sequence ID" value="CUR51364.1"/>
    <property type="molecule type" value="Genomic_DNA"/>
</dbReference>
<name>A0A128A1X7_9ARCH</name>
<evidence type="ECO:0000313" key="5">
    <source>
        <dbReference type="Proteomes" id="UP000196239"/>
    </source>
</evidence>
<dbReference type="Gene3D" id="3.40.630.30">
    <property type="match status" value="1"/>
</dbReference>
<protein>
    <recommendedName>
        <fullName evidence="3">N-acetyltransferase domain-containing protein</fullName>
    </recommendedName>
</protein>
<dbReference type="PANTHER" id="PTHR42919:SF8">
    <property type="entry name" value="N-ALPHA-ACETYLTRANSFERASE 50"/>
    <property type="match status" value="1"/>
</dbReference>
<organism evidence="4 5">
    <name type="scientific">Nitrosotalea devaniterrae</name>
    <dbReference type="NCBI Taxonomy" id="1078905"/>
    <lineage>
        <taxon>Archaea</taxon>
        <taxon>Nitrososphaerota</taxon>
        <taxon>Nitrososphaeria</taxon>
        <taxon>Nitrosotaleales</taxon>
        <taxon>Nitrosotaleaceae</taxon>
        <taxon>Nitrosotalea</taxon>
    </lineage>
</organism>
<dbReference type="InterPro" id="IPR000182">
    <property type="entry name" value="GNAT_dom"/>
</dbReference>
<dbReference type="PROSITE" id="PS51186">
    <property type="entry name" value="GNAT"/>
    <property type="match status" value="1"/>
</dbReference>
<reference evidence="5" key="1">
    <citation type="submission" date="2015-10" db="EMBL/GenBank/DDBJ databases">
        <authorList>
            <person name="Lehtovirta-Morley L.E."/>
            <person name="Vieille C."/>
        </authorList>
    </citation>
    <scope>NUCLEOTIDE SEQUENCE [LARGE SCALE GENOMIC DNA]</scope>
</reference>
<dbReference type="Proteomes" id="UP000196239">
    <property type="component" value="Chromosome 1"/>
</dbReference>
<dbReference type="InterPro" id="IPR016181">
    <property type="entry name" value="Acyl_CoA_acyltransferase"/>
</dbReference>
<evidence type="ECO:0000259" key="3">
    <source>
        <dbReference type="PROSITE" id="PS51186"/>
    </source>
</evidence>
<dbReference type="PANTHER" id="PTHR42919">
    <property type="entry name" value="N-ALPHA-ACETYLTRANSFERASE"/>
    <property type="match status" value="1"/>
</dbReference>
<dbReference type="AlphaFoldDB" id="A0A128A1X7"/>
<evidence type="ECO:0000313" key="4">
    <source>
        <dbReference type="EMBL" id="CUR51364.1"/>
    </source>
</evidence>
<dbReference type="InterPro" id="IPR051556">
    <property type="entry name" value="N-term/lysine_N-AcTrnsfr"/>
</dbReference>
<feature type="domain" description="N-acetyltransferase" evidence="3">
    <location>
        <begin position="7"/>
        <end position="147"/>
    </location>
</feature>
<dbReference type="KEGG" id="ndv:NDEV_0599"/>
<gene>
    <name evidence="4" type="ORF">NDEV_0599</name>
</gene>
<sequence>MERKHRFQIRLANHEDAISFLKLEARCFKMRTSKDTIYFWTPAVCYLWSYKAIVDDKIVGGIIATPTRDGNWYVNSLFVHPSYRKHRIATRLLSKIVKTAGNKKIFLDIKTNRRFLMDFYNKHGFRLHKLEKNYYYDGSDRYLLMYSH</sequence>
<evidence type="ECO:0000256" key="2">
    <source>
        <dbReference type="ARBA" id="ARBA00023315"/>
    </source>
</evidence>
<proteinExistence type="predicted"/>
<keyword evidence="2" id="KW-0012">Acyltransferase</keyword>
<accession>A0A128A1X7</accession>
<keyword evidence="1" id="KW-0808">Transferase</keyword>
<dbReference type="Pfam" id="PF00583">
    <property type="entry name" value="Acetyltransf_1"/>
    <property type="match status" value="1"/>
</dbReference>